<dbReference type="Proteomes" id="UP001468798">
    <property type="component" value="Unassembled WGS sequence"/>
</dbReference>
<evidence type="ECO:0000256" key="1">
    <source>
        <dbReference type="SAM" id="SignalP"/>
    </source>
</evidence>
<name>A0ABU9NIP1_9FLAO</name>
<feature type="domain" description="DUF6268" evidence="2">
    <location>
        <begin position="37"/>
        <end position="248"/>
    </location>
</feature>
<reference evidence="3 4" key="1">
    <citation type="submission" date="2024-03" db="EMBL/GenBank/DDBJ databases">
        <title>Two novel species of the genus Flavobacterium exhibiting potentially degradation of complex polysaccharides.</title>
        <authorList>
            <person name="Lian X."/>
        </authorList>
    </citation>
    <scope>NUCLEOTIDE SEQUENCE [LARGE SCALE GENOMIC DNA]</scope>
    <source>
        <strain evidence="3 4">N6</strain>
    </source>
</reference>
<dbReference type="RefSeq" id="WP_342690146.1">
    <property type="nucleotide sequence ID" value="NZ_JBCGDP010000001.1"/>
</dbReference>
<gene>
    <name evidence="3" type="ORF">WFZ86_00600</name>
</gene>
<evidence type="ECO:0000313" key="3">
    <source>
        <dbReference type="EMBL" id="MEM0574990.1"/>
    </source>
</evidence>
<feature type="signal peptide" evidence="1">
    <location>
        <begin position="1"/>
        <end position="20"/>
    </location>
</feature>
<comment type="caution">
    <text evidence="3">The sequence shown here is derived from an EMBL/GenBank/DDBJ whole genome shotgun (WGS) entry which is preliminary data.</text>
</comment>
<proteinExistence type="predicted"/>
<evidence type="ECO:0000313" key="4">
    <source>
        <dbReference type="Proteomes" id="UP001468798"/>
    </source>
</evidence>
<dbReference type="EMBL" id="JBCGDP010000001">
    <property type="protein sequence ID" value="MEM0574990.1"/>
    <property type="molecule type" value="Genomic_DNA"/>
</dbReference>
<evidence type="ECO:0000259" key="2">
    <source>
        <dbReference type="Pfam" id="PF19783"/>
    </source>
</evidence>
<dbReference type="InterPro" id="IPR046235">
    <property type="entry name" value="DUF6268"/>
</dbReference>
<feature type="chain" id="PRO_5047182022" evidence="1">
    <location>
        <begin position="21"/>
        <end position="272"/>
    </location>
</feature>
<accession>A0ABU9NIP1</accession>
<keyword evidence="4" id="KW-1185">Reference proteome</keyword>
<sequence>MRFLKIATVLFLVSTQINLAQTLLTPYLNIRTEPTKKTTVTTNAFGITLKKNWSKNNEIENSMSYTKTNINQESNAYSFKNDSEYSSIENRLAYSRKVNDHFQIRAKTITAFNYNKKASWNDFLLLGGILIDYKINTHHSLSGGILRSTALGAPKILPSFTYHLQVNEKLKAAIGFPESQISYSNNSRNVFFWNHSYEGNQFNTNKGTEKFTFSQINSSLNYERQIDERWKANFKCGYSFQKDYKISSSLNNSTSILIKDGCLLAIGLQYKL</sequence>
<dbReference type="Pfam" id="PF19783">
    <property type="entry name" value="DUF6268"/>
    <property type="match status" value="1"/>
</dbReference>
<keyword evidence="1" id="KW-0732">Signal</keyword>
<protein>
    <submittedName>
        <fullName evidence="3">DUF6268 family outer membrane beta-barrel protein</fullName>
    </submittedName>
</protein>
<organism evidence="3 4">
    <name type="scientific">Flavobacterium polysaccharolyticum</name>
    <dbReference type="NCBI Taxonomy" id="3133148"/>
    <lineage>
        <taxon>Bacteria</taxon>
        <taxon>Pseudomonadati</taxon>
        <taxon>Bacteroidota</taxon>
        <taxon>Flavobacteriia</taxon>
        <taxon>Flavobacteriales</taxon>
        <taxon>Flavobacteriaceae</taxon>
        <taxon>Flavobacterium</taxon>
    </lineage>
</organism>